<keyword evidence="3" id="KW-0547">Nucleotide-binding</keyword>
<dbReference type="GO" id="GO:0016887">
    <property type="term" value="F:ATP hydrolysis activity"/>
    <property type="evidence" value="ECO:0007669"/>
    <property type="project" value="InterPro"/>
</dbReference>
<dbReference type="SUPFAM" id="SSF52540">
    <property type="entry name" value="P-loop containing nucleoside triphosphate hydrolases"/>
    <property type="match status" value="1"/>
</dbReference>
<dbReference type="Gene3D" id="3.40.50.300">
    <property type="entry name" value="P-loop containing nucleotide triphosphate hydrolases"/>
    <property type="match status" value="1"/>
</dbReference>
<keyword evidence="1" id="KW-0813">Transport</keyword>
<dbReference type="InterPro" id="IPR050166">
    <property type="entry name" value="ABC_transporter_ATP-bind"/>
</dbReference>
<evidence type="ECO:0000313" key="3">
    <source>
        <dbReference type="EMBL" id="EKC46012.1"/>
    </source>
</evidence>
<organism evidence="3">
    <name type="scientific">human gut metagenome</name>
    <dbReference type="NCBI Taxonomy" id="408170"/>
    <lineage>
        <taxon>unclassified sequences</taxon>
        <taxon>metagenomes</taxon>
        <taxon>organismal metagenomes</taxon>
    </lineage>
</organism>
<name>K1RB48_9ZZZZ</name>
<gene>
    <name evidence="3" type="ORF">OBE_16544</name>
</gene>
<dbReference type="Pfam" id="PF00005">
    <property type="entry name" value="ABC_tran"/>
    <property type="match status" value="1"/>
</dbReference>
<protein>
    <submittedName>
        <fullName evidence="3">ABC transporter, ATP-binding protein</fullName>
    </submittedName>
</protein>
<evidence type="ECO:0000259" key="2">
    <source>
        <dbReference type="Pfam" id="PF00005"/>
    </source>
</evidence>
<reference evidence="3" key="1">
    <citation type="journal article" date="2013" name="Environ. Microbiol.">
        <title>Microbiota from the distal guts of lean and obese adolescents exhibit partial functional redundancy besides clear differences in community structure.</title>
        <authorList>
            <person name="Ferrer M."/>
            <person name="Ruiz A."/>
            <person name="Lanza F."/>
            <person name="Haange S.B."/>
            <person name="Oberbach A."/>
            <person name="Till H."/>
            <person name="Bargiela R."/>
            <person name="Campoy C."/>
            <person name="Segura M.T."/>
            <person name="Richter M."/>
            <person name="von Bergen M."/>
            <person name="Seifert J."/>
            <person name="Suarez A."/>
        </authorList>
    </citation>
    <scope>NUCLEOTIDE SEQUENCE</scope>
</reference>
<dbReference type="InterPro" id="IPR003439">
    <property type="entry name" value="ABC_transporter-like_ATP-bd"/>
</dbReference>
<proteinExistence type="predicted"/>
<feature type="domain" description="ABC transporter" evidence="2">
    <location>
        <begin position="25"/>
        <end position="141"/>
    </location>
</feature>
<dbReference type="PANTHER" id="PTHR42788:SF2">
    <property type="entry name" value="ABC TRANSPORTER ATP-BINDING PROTEIN"/>
    <property type="match status" value="1"/>
</dbReference>
<comment type="caution">
    <text evidence="3">The sequence shown here is derived from an EMBL/GenBank/DDBJ whole genome shotgun (WGS) entry which is preliminary data.</text>
</comment>
<accession>K1RB48</accession>
<evidence type="ECO:0000256" key="1">
    <source>
        <dbReference type="ARBA" id="ARBA00022448"/>
    </source>
</evidence>
<dbReference type="EMBL" id="AJWZ01011232">
    <property type="protein sequence ID" value="EKC46012.1"/>
    <property type="molecule type" value="Genomic_DNA"/>
</dbReference>
<dbReference type="GO" id="GO:0005524">
    <property type="term" value="F:ATP binding"/>
    <property type="evidence" value="ECO:0007669"/>
    <property type="project" value="UniProtKB-KW"/>
</dbReference>
<dbReference type="InterPro" id="IPR027417">
    <property type="entry name" value="P-loop_NTPase"/>
</dbReference>
<keyword evidence="3" id="KW-0067">ATP-binding</keyword>
<dbReference type="PANTHER" id="PTHR42788">
    <property type="entry name" value="TAURINE IMPORT ATP-BINDING PROTEIN-RELATED"/>
    <property type="match status" value="1"/>
</dbReference>
<dbReference type="AlphaFoldDB" id="K1RB48"/>
<sequence length="144" mass="16373">MKNKILEVKNLRKTYHDSNGEIEAIKNINFDIYEKEFVSIVGPSGCGKSTLLSLLANIEKQSSGEINWSKENIVIGYMLQTDSLFPWRNILDNALVGLEIRNQLTDDNKQYVIGLLKTYGLGDFMYKYPDSLSGGMRQRVVCML</sequence>